<name>A0A0P0X346_ORYSJ</name>
<feature type="compositionally biased region" description="Basic and acidic residues" evidence="1">
    <location>
        <begin position="233"/>
        <end position="249"/>
    </location>
</feature>
<reference evidence="2 3" key="3">
    <citation type="journal article" date="2013" name="Rice">
        <title>Improvement of the Oryza sativa Nipponbare reference genome using next generation sequence and optical map data.</title>
        <authorList>
            <person name="Kawahara Y."/>
            <person name="de la Bastide M."/>
            <person name="Hamilton J.P."/>
            <person name="Kanamori H."/>
            <person name="McCombie W.R."/>
            <person name="Ouyang S."/>
            <person name="Schwartz D.C."/>
            <person name="Tanaka T."/>
            <person name="Wu J."/>
            <person name="Zhou S."/>
            <person name="Childs K.L."/>
            <person name="Davidson R.M."/>
            <person name="Lin H."/>
            <person name="Quesada-Ocampo L."/>
            <person name="Vaillancourt B."/>
            <person name="Sakai H."/>
            <person name="Lee S.S."/>
            <person name="Kim J."/>
            <person name="Numa H."/>
            <person name="Itoh T."/>
            <person name="Buell C.R."/>
            <person name="Matsumoto T."/>
        </authorList>
    </citation>
    <scope>NUCLEOTIDE SEQUENCE [LARGE SCALE GENOMIC DNA]</scope>
    <source>
        <strain evidence="3">cv. Nipponbare</strain>
    </source>
</reference>
<sequence>MVARAEHRDERDGIRSHLLHLSHPIEQLHRLTDTTVVGQREDHHVPRREVPRGHSVEHLLRELQRPALPVQIHQRVVDQHVAGHRLAVAVTPELPEQQRVRVDAERERAGAGARAEDALHGVRVGRELRVPLHLPEEVERGEVVAVPDEGVDGGVPRHERPVGDAAEEVERGAREAAGGVEVEERVGDDGVGRGESELGGERVQLASLGERREEGRRGEHGRQRDVRRRRGRGGLERAEEQERPVREVRAAGPCERAEEADGGGGGVRGGVRAVGPRGGEGGGGEREHGGGCGGGNGDAGMATPRGARARGYGWRMARFVWTGARGR</sequence>
<dbReference type="InParanoid" id="A0A0P0X346"/>
<feature type="region of interest" description="Disordered" evidence="1">
    <location>
        <begin position="148"/>
        <end position="249"/>
    </location>
</feature>
<keyword evidence="3" id="KW-1185">Reference proteome</keyword>
<dbReference type="eggNOG" id="ENOG502R6VR">
    <property type="taxonomic scope" value="Eukaryota"/>
</dbReference>
<dbReference type="OMA" id="EHRDERD"/>
<feature type="compositionally biased region" description="Basic and acidic residues" evidence="1">
    <location>
        <begin position="182"/>
        <end position="200"/>
    </location>
</feature>
<feature type="compositionally biased region" description="Basic and acidic residues" evidence="1">
    <location>
        <begin position="155"/>
        <end position="174"/>
    </location>
</feature>
<gene>
    <name evidence="2" type="ordered locus">Os07g0191401</name>
    <name evidence="2" type="ORF">OSNPB_070191401</name>
</gene>
<proteinExistence type="predicted"/>
<reference evidence="2 3" key="2">
    <citation type="journal article" date="2013" name="Plant Cell Physiol.">
        <title>Rice Annotation Project Database (RAP-DB): an integrative and interactive database for rice genomics.</title>
        <authorList>
            <person name="Sakai H."/>
            <person name="Lee S.S."/>
            <person name="Tanaka T."/>
            <person name="Numa H."/>
            <person name="Kim J."/>
            <person name="Kawahara Y."/>
            <person name="Wakimoto H."/>
            <person name="Yang C.C."/>
            <person name="Iwamoto M."/>
            <person name="Abe T."/>
            <person name="Yamada Y."/>
            <person name="Muto A."/>
            <person name="Inokuchi H."/>
            <person name="Ikemura T."/>
            <person name="Matsumoto T."/>
            <person name="Sasaki T."/>
            <person name="Itoh T."/>
        </authorList>
    </citation>
    <scope>NUCLEOTIDE SEQUENCE [LARGE SCALE GENOMIC DNA]</scope>
    <source>
        <strain evidence="3">cv. Nipponbare</strain>
    </source>
</reference>
<evidence type="ECO:0000256" key="1">
    <source>
        <dbReference type="SAM" id="MobiDB-lite"/>
    </source>
</evidence>
<accession>A0A0P0X346</accession>
<evidence type="ECO:0000313" key="3">
    <source>
        <dbReference type="Proteomes" id="UP000059680"/>
    </source>
</evidence>
<feature type="compositionally biased region" description="Basic and acidic residues" evidence="1">
    <location>
        <begin position="209"/>
        <end position="224"/>
    </location>
</feature>
<dbReference type="EMBL" id="AP014963">
    <property type="protein sequence ID" value="BAT00427.1"/>
    <property type="molecule type" value="Genomic_DNA"/>
</dbReference>
<protein>
    <submittedName>
        <fullName evidence="2">Os07g0191401 protein</fullName>
    </submittedName>
</protein>
<dbReference type="PaxDb" id="39947-A0A0P0X346"/>
<dbReference type="AlphaFoldDB" id="A0A0P0X346"/>
<dbReference type="FunCoup" id="A0A0P0X346">
    <property type="interactions" value="24"/>
</dbReference>
<reference evidence="3" key="1">
    <citation type="journal article" date="2005" name="Nature">
        <title>The map-based sequence of the rice genome.</title>
        <authorList>
            <consortium name="International rice genome sequencing project (IRGSP)"/>
            <person name="Matsumoto T."/>
            <person name="Wu J."/>
            <person name="Kanamori H."/>
            <person name="Katayose Y."/>
            <person name="Fujisawa M."/>
            <person name="Namiki N."/>
            <person name="Mizuno H."/>
            <person name="Yamamoto K."/>
            <person name="Antonio B.A."/>
            <person name="Baba T."/>
            <person name="Sakata K."/>
            <person name="Nagamura Y."/>
            <person name="Aoki H."/>
            <person name="Arikawa K."/>
            <person name="Arita K."/>
            <person name="Bito T."/>
            <person name="Chiden Y."/>
            <person name="Fujitsuka N."/>
            <person name="Fukunaka R."/>
            <person name="Hamada M."/>
            <person name="Harada C."/>
            <person name="Hayashi A."/>
            <person name="Hijishita S."/>
            <person name="Honda M."/>
            <person name="Hosokawa S."/>
            <person name="Ichikawa Y."/>
            <person name="Idonuma A."/>
            <person name="Iijima M."/>
            <person name="Ikeda M."/>
            <person name="Ikeno M."/>
            <person name="Ito K."/>
            <person name="Ito S."/>
            <person name="Ito T."/>
            <person name="Ito Y."/>
            <person name="Ito Y."/>
            <person name="Iwabuchi A."/>
            <person name="Kamiya K."/>
            <person name="Karasawa W."/>
            <person name="Kurita K."/>
            <person name="Katagiri S."/>
            <person name="Kikuta A."/>
            <person name="Kobayashi H."/>
            <person name="Kobayashi N."/>
            <person name="Machita K."/>
            <person name="Maehara T."/>
            <person name="Masukawa M."/>
            <person name="Mizubayashi T."/>
            <person name="Mukai Y."/>
            <person name="Nagasaki H."/>
            <person name="Nagata Y."/>
            <person name="Naito S."/>
            <person name="Nakashima M."/>
            <person name="Nakama Y."/>
            <person name="Nakamichi Y."/>
            <person name="Nakamura M."/>
            <person name="Meguro A."/>
            <person name="Negishi M."/>
            <person name="Ohta I."/>
            <person name="Ohta T."/>
            <person name="Okamoto M."/>
            <person name="Ono N."/>
            <person name="Saji S."/>
            <person name="Sakaguchi M."/>
            <person name="Sakai K."/>
            <person name="Shibata M."/>
            <person name="Shimokawa T."/>
            <person name="Song J."/>
            <person name="Takazaki Y."/>
            <person name="Terasawa K."/>
            <person name="Tsugane M."/>
            <person name="Tsuji K."/>
            <person name="Ueda S."/>
            <person name="Waki K."/>
            <person name="Yamagata H."/>
            <person name="Yamamoto M."/>
            <person name="Yamamoto S."/>
            <person name="Yamane H."/>
            <person name="Yoshiki S."/>
            <person name="Yoshihara R."/>
            <person name="Yukawa K."/>
            <person name="Zhong H."/>
            <person name="Yano M."/>
            <person name="Yuan Q."/>
            <person name="Ouyang S."/>
            <person name="Liu J."/>
            <person name="Jones K.M."/>
            <person name="Gansberger K."/>
            <person name="Moffat K."/>
            <person name="Hill J."/>
            <person name="Bera J."/>
            <person name="Fadrosh D."/>
            <person name="Jin S."/>
            <person name="Johri S."/>
            <person name="Kim M."/>
            <person name="Overton L."/>
            <person name="Reardon M."/>
            <person name="Tsitrin T."/>
            <person name="Vuong H."/>
            <person name="Weaver B."/>
            <person name="Ciecko A."/>
            <person name="Tallon L."/>
            <person name="Jackson J."/>
            <person name="Pai G."/>
            <person name="Aken S.V."/>
            <person name="Utterback T."/>
            <person name="Reidmuller S."/>
            <person name="Feldblyum T."/>
            <person name="Hsiao J."/>
            <person name="Zismann V."/>
            <person name="Iobst S."/>
            <person name="de Vazeille A.R."/>
            <person name="Buell C.R."/>
            <person name="Ying K."/>
            <person name="Li Y."/>
            <person name="Lu T."/>
            <person name="Huang Y."/>
            <person name="Zhao Q."/>
            <person name="Feng Q."/>
            <person name="Zhang L."/>
            <person name="Zhu J."/>
            <person name="Weng Q."/>
            <person name="Mu J."/>
            <person name="Lu Y."/>
            <person name="Fan D."/>
            <person name="Liu Y."/>
            <person name="Guan J."/>
            <person name="Zhang Y."/>
            <person name="Yu S."/>
            <person name="Liu X."/>
            <person name="Zhang Y."/>
            <person name="Hong G."/>
            <person name="Han B."/>
            <person name="Choisne N."/>
            <person name="Demange N."/>
            <person name="Orjeda G."/>
            <person name="Samain S."/>
            <person name="Cattolico L."/>
            <person name="Pelletier E."/>
            <person name="Couloux A."/>
            <person name="Segurens B."/>
            <person name="Wincker P."/>
            <person name="D'Hont A."/>
            <person name="Scarpelli C."/>
            <person name="Weissenbach J."/>
            <person name="Salanoubat M."/>
            <person name="Quetier F."/>
            <person name="Yu Y."/>
            <person name="Kim H.R."/>
            <person name="Rambo T."/>
            <person name="Currie J."/>
            <person name="Collura K."/>
            <person name="Luo M."/>
            <person name="Yang T."/>
            <person name="Ammiraju J.S.S."/>
            <person name="Engler F."/>
            <person name="Soderlund C."/>
            <person name="Wing R.A."/>
            <person name="Palmer L.E."/>
            <person name="de la Bastide M."/>
            <person name="Spiegel L."/>
            <person name="Nascimento L."/>
            <person name="Zutavern T."/>
            <person name="O'Shaughnessy A."/>
            <person name="Dike S."/>
            <person name="Dedhia N."/>
            <person name="Preston R."/>
            <person name="Balija V."/>
            <person name="McCombie W.R."/>
            <person name="Chow T."/>
            <person name="Chen H."/>
            <person name="Chung M."/>
            <person name="Chen C."/>
            <person name="Shaw J."/>
            <person name="Wu H."/>
            <person name="Hsiao K."/>
            <person name="Chao Y."/>
            <person name="Chu M."/>
            <person name="Cheng C."/>
            <person name="Hour A."/>
            <person name="Lee P."/>
            <person name="Lin S."/>
            <person name="Lin Y."/>
            <person name="Liou J."/>
            <person name="Liu S."/>
            <person name="Hsing Y."/>
            <person name="Raghuvanshi S."/>
            <person name="Mohanty A."/>
            <person name="Bharti A.K."/>
            <person name="Gaur A."/>
            <person name="Gupta V."/>
            <person name="Kumar D."/>
            <person name="Ravi V."/>
            <person name="Vij S."/>
            <person name="Kapur A."/>
            <person name="Khurana P."/>
            <person name="Khurana P."/>
            <person name="Khurana J.P."/>
            <person name="Tyagi A.K."/>
            <person name="Gaikwad K."/>
            <person name="Singh A."/>
            <person name="Dalal V."/>
            <person name="Srivastava S."/>
            <person name="Dixit A."/>
            <person name="Pal A.K."/>
            <person name="Ghazi I.A."/>
            <person name="Yadav M."/>
            <person name="Pandit A."/>
            <person name="Bhargava A."/>
            <person name="Sureshbabu K."/>
            <person name="Batra K."/>
            <person name="Sharma T.R."/>
            <person name="Mohapatra T."/>
            <person name="Singh N.K."/>
            <person name="Messing J."/>
            <person name="Nelson A.B."/>
            <person name="Fuks G."/>
            <person name="Kavchok S."/>
            <person name="Keizer G."/>
            <person name="Linton E."/>
            <person name="Llaca V."/>
            <person name="Song R."/>
            <person name="Tanyolac B."/>
            <person name="Young S."/>
            <person name="Ho-Il K."/>
            <person name="Hahn J.H."/>
            <person name="Sangsakoo G."/>
            <person name="Vanavichit A."/>
            <person name="de Mattos Luiz.A.T."/>
            <person name="Zimmer P.D."/>
            <person name="Malone G."/>
            <person name="Dellagostin O."/>
            <person name="de Oliveira A.C."/>
            <person name="Bevan M."/>
            <person name="Bancroft I."/>
            <person name="Minx P."/>
            <person name="Cordum H."/>
            <person name="Wilson R."/>
            <person name="Cheng Z."/>
            <person name="Jin W."/>
            <person name="Jiang J."/>
            <person name="Leong S.A."/>
            <person name="Iwama H."/>
            <person name="Gojobori T."/>
            <person name="Itoh T."/>
            <person name="Niimura Y."/>
            <person name="Fujii Y."/>
            <person name="Habara T."/>
            <person name="Sakai H."/>
            <person name="Sato Y."/>
            <person name="Wilson G."/>
            <person name="Kumar K."/>
            <person name="McCouch S."/>
            <person name="Juretic N."/>
            <person name="Hoen D."/>
            <person name="Wright S."/>
            <person name="Bruskiewich R."/>
            <person name="Bureau T."/>
            <person name="Miyao A."/>
            <person name="Hirochika H."/>
            <person name="Nishikawa T."/>
            <person name="Kadowaki K."/>
            <person name="Sugiura M."/>
            <person name="Burr B."/>
            <person name="Sasaki T."/>
        </authorList>
    </citation>
    <scope>NUCLEOTIDE SEQUENCE [LARGE SCALE GENOMIC DNA]</scope>
    <source>
        <strain evidence="3">cv. Nipponbare</strain>
    </source>
</reference>
<dbReference type="Proteomes" id="UP000059680">
    <property type="component" value="Chromosome 7"/>
</dbReference>
<feature type="region of interest" description="Disordered" evidence="1">
    <location>
        <begin position="275"/>
        <end position="303"/>
    </location>
</feature>
<evidence type="ECO:0000313" key="2">
    <source>
        <dbReference type="EMBL" id="BAT00427.1"/>
    </source>
</evidence>
<organism evidence="2 3">
    <name type="scientific">Oryza sativa subsp. japonica</name>
    <name type="common">Rice</name>
    <dbReference type="NCBI Taxonomy" id="39947"/>
    <lineage>
        <taxon>Eukaryota</taxon>
        <taxon>Viridiplantae</taxon>
        <taxon>Streptophyta</taxon>
        <taxon>Embryophyta</taxon>
        <taxon>Tracheophyta</taxon>
        <taxon>Spermatophyta</taxon>
        <taxon>Magnoliopsida</taxon>
        <taxon>Liliopsida</taxon>
        <taxon>Poales</taxon>
        <taxon>Poaceae</taxon>
        <taxon>BOP clade</taxon>
        <taxon>Oryzoideae</taxon>
        <taxon>Oryzeae</taxon>
        <taxon>Oryzinae</taxon>
        <taxon>Oryza</taxon>
        <taxon>Oryza sativa</taxon>
    </lineage>
</organism>
<feature type="non-terminal residue" evidence="2">
    <location>
        <position position="327"/>
    </location>
</feature>